<gene>
    <name evidence="1" type="ORF">SAMN05660686_03941</name>
</gene>
<dbReference type="InterPro" id="IPR041893">
    <property type="entry name" value="ArdA_dom3"/>
</dbReference>
<protein>
    <submittedName>
        <fullName evidence="1">Antirestriction protein (ArdA)</fullName>
    </submittedName>
</protein>
<dbReference type="RefSeq" id="WP_093153030.1">
    <property type="nucleotide sequence ID" value="NZ_FNBW01000013.1"/>
</dbReference>
<dbReference type="AlphaFoldDB" id="A0A8G2BKU8"/>
<dbReference type="EMBL" id="FNBW01000013">
    <property type="protein sequence ID" value="SDG28997.1"/>
    <property type="molecule type" value="Genomic_DNA"/>
</dbReference>
<comment type="caution">
    <text evidence="1">The sequence shown here is derived from an EMBL/GenBank/DDBJ whole genome shotgun (WGS) entry which is preliminary data.</text>
</comment>
<organism evidence="1 2">
    <name type="scientific">Thalassobaculum litoreum DSM 18839</name>
    <dbReference type="NCBI Taxonomy" id="1123362"/>
    <lineage>
        <taxon>Bacteria</taxon>
        <taxon>Pseudomonadati</taxon>
        <taxon>Pseudomonadota</taxon>
        <taxon>Alphaproteobacteria</taxon>
        <taxon>Rhodospirillales</taxon>
        <taxon>Thalassobaculaceae</taxon>
        <taxon>Thalassobaculum</taxon>
    </lineage>
</organism>
<keyword evidence="2" id="KW-1185">Reference proteome</keyword>
<reference evidence="1 2" key="1">
    <citation type="submission" date="2016-10" db="EMBL/GenBank/DDBJ databases">
        <authorList>
            <person name="Varghese N."/>
            <person name="Submissions S."/>
        </authorList>
    </citation>
    <scope>NUCLEOTIDE SEQUENCE [LARGE SCALE GENOMIC DNA]</scope>
    <source>
        <strain evidence="1 2">DSM 18839</strain>
    </source>
</reference>
<dbReference type="Gene3D" id="1.10.10.1190">
    <property type="entry name" value="Antirestriction protein ArdA, domain 3"/>
    <property type="match status" value="1"/>
</dbReference>
<evidence type="ECO:0000313" key="1">
    <source>
        <dbReference type="EMBL" id="SDG28997.1"/>
    </source>
</evidence>
<evidence type="ECO:0000313" key="2">
    <source>
        <dbReference type="Proteomes" id="UP000198615"/>
    </source>
</evidence>
<proteinExistence type="predicted"/>
<dbReference type="OrthoDB" id="944647at2"/>
<dbReference type="Proteomes" id="UP000198615">
    <property type="component" value="Unassembled WGS sequence"/>
</dbReference>
<accession>A0A8G2BKU8</accession>
<sequence>MTTTLHAQPYDISASGFYFETVEQYEAKAAKAINDYGASVEEFEIQFIDGEEIDCALAGAWALNQANFAAYLDAVGQWDEDRKQRYIIAVGECGYDHEQVADDPDAGMVDIYQMDTLRELAEAFVDEGLFGDIPEAIARYLDYDAIARDLGMDYAETTIAGQRLIYRCD</sequence>
<name>A0A8G2BKU8_9PROT</name>